<dbReference type="Pfam" id="PF00287">
    <property type="entry name" value="Na_K-ATPase"/>
    <property type="match status" value="1"/>
</dbReference>
<keyword evidence="8" id="KW-0630">Potassium</keyword>
<keyword evidence="14" id="KW-1015">Disulfide bond</keyword>
<name>A0AAJ7UER0_PETMA</name>
<evidence type="ECO:0000256" key="14">
    <source>
        <dbReference type="ARBA" id="ARBA00023157"/>
    </source>
</evidence>
<keyword evidence="12 17" id="KW-0406">Ion transport</keyword>
<dbReference type="KEGG" id="pmrn:116957154"/>
<comment type="similarity">
    <text evidence="2 17">Belongs to the X(+)/potassium ATPases subunit beta family.</text>
</comment>
<evidence type="ECO:0000256" key="15">
    <source>
        <dbReference type="ARBA" id="ARBA00023180"/>
    </source>
</evidence>
<proteinExistence type="inferred from homology"/>
<keyword evidence="5" id="KW-0633">Potassium transport</keyword>
<dbReference type="NCBIfam" id="TIGR01107">
    <property type="entry name" value="Na_K_ATPase_bet"/>
    <property type="match status" value="1"/>
</dbReference>
<evidence type="ECO:0000256" key="6">
    <source>
        <dbReference type="ARBA" id="ARBA00022607"/>
    </source>
</evidence>
<reference evidence="19" key="1">
    <citation type="submission" date="2025-08" db="UniProtKB">
        <authorList>
            <consortium name="RefSeq"/>
        </authorList>
    </citation>
    <scope>IDENTIFICATION</scope>
    <source>
        <tissue evidence="19">Sperm</tissue>
    </source>
</reference>
<evidence type="ECO:0000256" key="5">
    <source>
        <dbReference type="ARBA" id="ARBA00022538"/>
    </source>
</evidence>
<evidence type="ECO:0000256" key="2">
    <source>
        <dbReference type="ARBA" id="ARBA00005876"/>
    </source>
</evidence>
<dbReference type="PROSITE" id="PS00390">
    <property type="entry name" value="ATPASE_NA_K_BETA_1"/>
    <property type="match status" value="1"/>
</dbReference>
<gene>
    <name evidence="19" type="primary">ATP1B1</name>
</gene>
<dbReference type="CTD" id="481"/>
<evidence type="ECO:0000256" key="7">
    <source>
        <dbReference type="ARBA" id="ARBA00022692"/>
    </source>
</evidence>
<evidence type="ECO:0000256" key="10">
    <source>
        <dbReference type="ARBA" id="ARBA00022989"/>
    </source>
</evidence>
<keyword evidence="7 17" id="KW-0812">Transmembrane</keyword>
<keyword evidence="10 17" id="KW-1133">Transmembrane helix</keyword>
<organism evidence="18 19">
    <name type="scientific">Petromyzon marinus</name>
    <name type="common">Sea lamprey</name>
    <dbReference type="NCBI Taxonomy" id="7757"/>
    <lineage>
        <taxon>Eukaryota</taxon>
        <taxon>Metazoa</taxon>
        <taxon>Chordata</taxon>
        <taxon>Craniata</taxon>
        <taxon>Vertebrata</taxon>
        <taxon>Cyclostomata</taxon>
        <taxon>Hyperoartia</taxon>
        <taxon>Petromyzontiformes</taxon>
        <taxon>Petromyzontidae</taxon>
        <taxon>Petromyzon</taxon>
    </lineage>
</organism>
<evidence type="ECO:0000313" key="19">
    <source>
        <dbReference type="RefSeq" id="XP_032835015.1"/>
    </source>
</evidence>
<feature type="transmembrane region" description="Helical" evidence="17">
    <location>
        <begin position="40"/>
        <end position="63"/>
    </location>
</feature>
<evidence type="ECO:0000256" key="9">
    <source>
        <dbReference type="ARBA" id="ARBA00022968"/>
    </source>
</evidence>
<dbReference type="PANTHER" id="PTHR11523:SF10">
    <property type="entry name" value="SODIUM_POTASSIUM-TRANSPORTING ATPASE SUBUNIT BETA-1"/>
    <property type="match status" value="1"/>
</dbReference>
<dbReference type="InterPro" id="IPR000402">
    <property type="entry name" value="Na/K_ATPase_sub_beta"/>
</dbReference>
<keyword evidence="9" id="KW-0735">Signal-anchor</keyword>
<comment type="subcellular location">
    <subcellularLocation>
        <location evidence="1">Cell membrane</location>
        <topology evidence="1">Single-pass type II membrane protein</topology>
    </subcellularLocation>
    <subcellularLocation>
        <location evidence="17">Membrane</location>
    </subcellularLocation>
</comment>
<keyword evidence="6" id="KW-0740">Sodium/potassium transport</keyword>
<evidence type="ECO:0000256" key="3">
    <source>
        <dbReference type="ARBA" id="ARBA00022448"/>
    </source>
</evidence>
<evidence type="ECO:0000256" key="17">
    <source>
        <dbReference type="RuleBase" id="RU362099"/>
    </source>
</evidence>
<dbReference type="GO" id="GO:1990573">
    <property type="term" value="P:potassium ion import across plasma membrane"/>
    <property type="evidence" value="ECO:0007669"/>
    <property type="project" value="TreeGrafter"/>
</dbReference>
<accession>A0AAJ7UER0</accession>
<dbReference type="PANTHER" id="PTHR11523">
    <property type="entry name" value="SODIUM/POTASSIUM-DEPENDENT ATPASE BETA SUBUNIT"/>
    <property type="match status" value="1"/>
</dbReference>
<keyword evidence="3 17" id="KW-0813">Transport</keyword>
<evidence type="ECO:0000256" key="16">
    <source>
        <dbReference type="ARBA" id="ARBA00023201"/>
    </source>
</evidence>
<dbReference type="PROSITE" id="PS00391">
    <property type="entry name" value="ATPASE_NA_K_BETA_2"/>
    <property type="match status" value="1"/>
</dbReference>
<keyword evidence="16" id="KW-0739">Sodium transport</keyword>
<dbReference type="Gene3D" id="2.60.40.1660">
    <property type="entry name" value="Na, k-atpase alpha subunit"/>
    <property type="match status" value="1"/>
</dbReference>
<protein>
    <recommendedName>
        <fullName evidence="17">Sodium/potassium-transporting ATPase subunit beta</fullName>
    </recommendedName>
</protein>
<dbReference type="GO" id="GO:0005890">
    <property type="term" value="C:sodium:potassium-exchanging ATPase complex"/>
    <property type="evidence" value="ECO:0007669"/>
    <property type="project" value="InterPro"/>
</dbReference>
<evidence type="ECO:0000313" key="18">
    <source>
        <dbReference type="Proteomes" id="UP001318040"/>
    </source>
</evidence>
<dbReference type="GeneID" id="116957154"/>
<dbReference type="GO" id="GO:0006883">
    <property type="term" value="P:intracellular sodium ion homeostasis"/>
    <property type="evidence" value="ECO:0007669"/>
    <property type="project" value="TreeGrafter"/>
</dbReference>
<evidence type="ECO:0000256" key="4">
    <source>
        <dbReference type="ARBA" id="ARBA00022475"/>
    </source>
</evidence>
<dbReference type="Proteomes" id="UP001318040">
    <property type="component" value="Chromosome 70"/>
</dbReference>
<evidence type="ECO:0000256" key="8">
    <source>
        <dbReference type="ARBA" id="ARBA00022958"/>
    </source>
</evidence>
<dbReference type="RefSeq" id="XP_032835015.1">
    <property type="nucleotide sequence ID" value="XM_032979124.1"/>
</dbReference>
<evidence type="ECO:0000256" key="13">
    <source>
        <dbReference type="ARBA" id="ARBA00023136"/>
    </source>
</evidence>
<evidence type="ECO:0000256" key="11">
    <source>
        <dbReference type="ARBA" id="ARBA00023053"/>
    </source>
</evidence>
<dbReference type="AlphaFoldDB" id="A0AAJ7UER0"/>
<dbReference type="FunFam" id="1.20.5.170:FF:000062">
    <property type="entry name" value="Sodium/potassium-transporting ATPase subunit beta"/>
    <property type="match status" value="1"/>
</dbReference>
<dbReference type="GO" id="GO:0001671">
    <property type="term" value="F:ATPase activator activity"/>
    <property type="evidence" value="ECO:0007669"/>
    <property type="project" value="TreeGrafter"/>
</dbReference>
<keyword evidence="13 17" id="KW-0472">Membrane</keyword>
<dbReference type="GO" id="GO:0030007">
    <property type="term" value="P:intracellular potassium ion homeostasis"/>
    <property type="evidence" value="ECO:0007669"/>
    <property type="project" value="TreeGrafter"/>
</dbReference>
<evidence type="ECO:0000256" key="1">
    <source>
        <dbReference type="ARBA" id="ARBA00004401"/>
    </source>
</evidence>
<evidence type="ECO:0000256" key="12">
    <source>
        <dbReference type="ARBA" id="ARBA00023065"/>
    </source>
</evidence>
<dbReference type="InterPro" id="IPR038702">
    <property type="entry name" value="Na/K_ATPase_sub_beta_sf"/>
</dbReference>
<keyword evidence="18" id="KW-1185">Reference proteome</keyword>
<dbReference type="GO" id="GO:0036376">
    <property type="term" value="P:sodium ion export across plasma membrane"/>
    <property type="evidence" value="ECO:0007669"/>
    <property type="project" value="TreeGrafter"/>
</dbReference>
<keyword evidence="4" id="KW-1003">Cell membrane</keyword>
<sequence>MADKAAAAEESGGWKEFIWNKQKKEFMGRTGTSWLKIGGFYLVFYGCLSALFVATIHVMLLTLDEFKPKWQDRVSPPGLSMRPRAHKMEIAFSMDSSNSFSAHVDSMNHLLQSYVDEKQQKLKDCGEFPLGPRDQGAVNAGRGPRSSCRFQRQWLGPCSGLEDPSYGFASGEPCIIIKMNRVIGFVPEVAPNASLPNEVLRHYNPNIIPVTCAAKREEDRGSLGGFSYHGMGGHAGFPLHYFPYYGVRLQEDYVAPLLAVRVLNASRGAELRLECRVHAANAATSERDRFLGRVEFKLNVRAPGETAGD</sequence>
<keyword evidence="15" id="KW-0325">Glycoprotein</keyword>
<comment type="function">
    <text evidence="17">This is the non-catalytic component of the active enzyme, which catalyzes the hydrolysis of ATP coupled with the exchange of Na(+) and K(+) ions across the plasma membrane.</text>
</comment>
<keyword evidence="11" id="KW-0915">Sodium</keyword>